<keyword evidence="3" id="KW-1185">Reference proteome</keyword>
<feature type="region of interest" description="Disordered" evidence="1">
    <location>
        <begin position="1011"/>
        <end position="1049"/>
    </location>
</feature>
<name>A0ABZ1CQR7_9TREE</name>
<feature type="compositionally biased region" description="Basic and acidic residues" evidence="1">
    <location>
        <begin position="396"/>
        <end position="431"/>
    </location>
</feature>
<evidence type="ECO:0000313" key="3">
    <source>
        <dbReference type="Proteomes" id="UP001329825"/>
    </source>
</evidence>
<feature type="region of interest" description="Disordered" evidence="1">
    <location>
        <begin position="364"/>
        <end position="606"/>
    </location>
</feature>
<gene>
    <name evidence="2" type="ORF">IL334_000950</name>
</gene>
<feature type="compositionally biased region" description="Basic and acidic residues" evidence="1">
    <location>
        <begin position="1216"/>
        <end position="1229"/>
    </location>
</feature>
<reference evidence="2 3" key="1">
    <citation type="submission" date="2024-01" db="EMBL/GenBank/DDBJ databases">
        <title>Comparative genomics of Cryptococcus and Kwoniella reveals pathogenesis evolution and contrasting modes of karyotype evolution via chromosome fusion or intercentromeric recombination.</title>
        <authorList>
            <person name="Coelho M.A."/>
            <person name="David-Palma M."/>
            <person name="Shea T."/>
            <person name="Bowers K."/>
            <person name="McGinley-Smith S."/>
            <person name="Mohammad A.W."/>
            <person name="Gnirke A."/>
            <person name="Yurkov A.M."/>
            <person name="Nowrousian M."/>
            <person name="Sun S."/>
            <person name="Cuomo C.A."/>
            <person name="Heitman J."/>
        </authorList>
    </citation>
    <scope>NUCLEOTIDE SEQUENCE [LARGE SCALE GENOMIC DNA]</scope>
    <source>
        <strain evidence="2">CBS 11374</strain>
    </source>
</reference>
<feature type="compositionally biased region" description="Polar residues" evidence="1">
    <location>
        <begin position="149"/>
        <end position="166"/>
    </location>
</feature>
<evidence type="ECO:0000313" key="2">
    <source>
        <dbReference type="EMBL" id="WRT64023.1"/>
    </source>
</evidence>
<sequence>MPTWATEPKTVSKEENPPAKKKNQKDSGILSRHTSESNKNSQSKTKKASSRCSSSSKDITSEGKKGDEIEIDELEETPRRGKLNSGYLTSERRIQFMHVTSSGHFGMLDSIIPPTFRANKTIPASSCSKTSSRKKSASSSKKTKPAPNDPSNSLKFTKSDPGPSTNRKGRKSKKTSERKGNDDIQEEDDGCYDHQGFWISTPRPLPSQKDNEKPLGEAGDQVAHNDACIDETAHDDNGQTTPPNRGTRKEIYTSPLTPPLTDLRTPAFQRNAFVQDPQTKADYAIPLLPPQTHLVFGKTHLKDIPLPAYYQHEEMSKKEPLFLPMSPDTQDIDIPLPFAIEQSEEEEEMVEYPLKRPTTRRATDRVQEPYLSPTDSPEPNGMFGAIPAPNILINRLTEDGKKKKRDSRKDRQPYNVEKSHLRATSRWRDPFLHIPISSDGVPASALSELSDPARSPLSEDFELIPNSSDEETAPPAPFILSTLSTNPGPPSRRAQNKSKSTSRKTITYGKGRSHAFRHGIPLPHATSQNLTLGHHAPSPSYHGAKRKGSTSIWPNPSSSSSGPDGVDALELDQDQGDHTDVHSRPRKKKRTWTRNGPRPDERLNGLFGEVEARPYRYRHRRSKKHRYPVTSVFKIVERQEEGEDEYVDMDHDSSRRREKRRKREIEKRYRVEGRDEGRLQMSRNKSCQPRIDGYLEQVKKTLTLPKKALHDSKAARARSYKRLRGVPGYASKPIDTIPYSEYVAKYKQPLSSKSSSSSQPTPKDWIGGRVNELIAAGRKARFELAIRKQRPNIRDITPRLPLVPLKPTQDDPQNEDEIDAEPSRPIRRRGPSLGLPLANKIPRLPFTAKDPNSSGRVTKTSDSTESSHPRAPTSVLRDLFPPPILRSNRRKEMPSAFRQSNDPPERNFASQMIALSETPPSLPRDQEDHVARDDPIVDYTQGSQFPSEDTTDIVLPLSTTAEPAFQVPQDAENRPSLLSQSETPSQFWKRLDVIYPPDAEAKAPFPHREDIAPELTQGPIPITADREEQRLNSNVDAPRQSEIGSDVPPLPASQLQLDFEALANKIDPLDLRMLVQELDQQEADRISKKNSRSRDVSQKHRSKTRSIQPSQQVIAREAPSNSPTKGPPNEITPDLQKSSIVNYAERHPCVVGSSAASRRMSGMEVTEHLLQRALLPAVVQSFDKTFVNTSKRGASADGLAGHLSRKDVREERAKRILEKRENQKAKEKQTTLNFKSSQPLSKPTAEVAQHSSSEEEEEIEQVEPQRPLPPKTLSEAYLPVHPPPSAQPRVKKRDSAPSKFNLGNKPVVKSFKDAKQPSAQALAERNQRLSRDALGSIFVPPVGPSQVSPGQNRQIFLEPTQLGTQSTQAPPAAQRSRSSQSGFDTRDDGLTQARSKQWRSGRSEHECLNPTQVGETEAGLELDYKTQASRREHSRSQRKNQGGNPFKDYLTVFEGPTQLDPDPTPSKKVGKLDDPRECESERRKGKRHMSTADWKESQDG</sequence>
<accession>A0ABZ1CQR7</accession>
<feature type="region of interest" description="Disordered" evidence="1">
    <location>
        <begin position="1216"/>
        <end position="1500"/>
    </location>
</feature>
<dbReference type="GeneID" id="87953081"/>
<evidence type="ECO:0000256" key="1">
    <source>
        <dbReference type="SAM" id="MobiDB-lite"/>
    </source>
</evidence>
<feature type="compositionally biased region" description="Basic and acidic residues" evidence="1">
    <location>
        <begin position="1083"/>
        <end position="1098"/>
    </location>
</feature>
<feature type="compositionally biased region" description="Basic and acidic residues" evidence="1">
    <location>
        <begin position="1470"/>
        <end position="1482"/>
    </location>
</feature>
<feature type="region of interest" description="Disordered" evidence="1">
    <location>
        <begin position="643"/>
        <end position="662"/>
    </location>
</feature>
<dbReference type="RefSeq" id="XP_062788763.1">
    <property type="nucleotide sequence ID" value="XM_062932712.1"/>
</dbReference>
<feature type="region of interest" description="Disordered" evidence="1">
    <location>
        <begin position="797"/>
        <end position="887"/>
    </location>
</feature>
<feature type="compositionally biased region" description="Polar residues" evidence="1">
    <location>
        <begin position="1105"/>
        <end position="1124"/>
    </location>
</feature>
<feature type="compositionally biased region" description="Polar residues" evidence="1">
    <location>
        <begin position="1361"/>
        <end position="1383"/>
    </location>
</feature>
<feature type="compositionally biased region" description="Basic residues" evidence="1">
    <location>
        <begin position="131"/>
        <end position="144"/>
    </location>
</feature>
<protein>
    <submittedName>
        <fullName evidence="2">Uncharacterized protein</fullName>
    </submittedName>
</protein>
<proteinExistence type="predicted"/>
<feature type="compositionally biased region" description="Basic and acidic residues" evidence="1">
    <location>
        <begin position="59"/>
        <end position="68"/>
    </location>
</feature>
<feature type="region of interest" description="Disordered" evidence="1">
    <location>
        <begin position="121"/>
        <end position="218"/>
    </location>
</feature>
<feature type="region of interest" description="Disordered" evidence="1">
    <location>
        <begin position="231"/>
        <end position="263"/>
    </location>
</feature>
<feature type="compositionally biased region" description="Polar residues" evidence="1">
    <location>
        <begin position="1230"/>
        <end position="1241"/>
    </location>
</feature>
<dbReference type="EMBL" id="CP141881">
    <property type="protein sequence ID" value="WRT64023.1"/>
    <property type="molecule type" value="Genomic_DNA"/>
</dbReference>
<feature type="compositionally biased region" description="Low complexity" evidence="1">
    <location>
        <begin position="549"/>
        <end position="565"/>
    </location>
</feature>
<organism evidence="2 3">
    <name type="scientific">Kwoniella shivajii</name>
    <dbReference type="NCBI Taxonomy" id="564305"/>
    <lineage>
        <taxon>Eukaryota</taxon>
        <taxon>Fungi</taxon>
        <taxon>Dikarya</taxon>
        <taxon>Basidiomycota</taxon>
        <taxon>Agaricomycotina</taxon>
        <taxon>Tremellomycetes</taxon>
        <taxon>Tremellales</taxon>
        <taxon>Cryptococcaceae</taxon>
        <taxon>Kwoniella</taxon>
    </lineage>
</organism>
<feature type="compositionally biased region" description="Low complexity" evidence="1">
    <location>
        <begin position="253"/>
        <end position="263"/>
    </location>
</feature>
<dbReference type="Proteomes" id="UP001329825">
    <property type="component" value="Chromosome 1"/>
</dbReference>
<feature type="region of interest" description="Disordered" evidence="1">
    <location>
        <begin position="1083"/>
        <end position="1134"/>
    </location>
</feature>
<feature type="region of interest" description="Disordered" evidence="1">
    <location>
        <begin position="1"/>
        <end position="93"/>
    </location>
</feature>
<feature type="compositionally biased region" description="Polar residues" evidence="1">
    <location>
        <begin position="850"/>
        <end position="866"/>
    </location>
</feature>